<evidence type="ECO:0000259" key="3">
    <source>
        <dbReference type="PROSITE" id="PS01031"/>
    </source>
</evidence>
<dbReference type="InterPro" id="IPR031107">
    <property type="entry name" value="Small_HSP"/>
</dbReference>
<sequence length="148" mass="16762">MNALSLYRPVSIQNALDDFDRLIDSFFGESPLAPARTSLSSRVPAVDVRETDDGYVLEAELPGYDEKSVQVHVDGKVLTIEFQKDENKEEKKGSYVIRERYSESFRRSFTLPDDVDSDAITATFKNGLLTLNIKKRAESQRKLIKIEG</sequence>
<feature type="domain" description="SHSP" evidence="3">
    <location>
        <begin position="37"/>
        <end position="148"/>
    </location>
</feature>
<organism evidence="4">
    <name type="scientific">Gracilinema caldarium</name>
    <dbReference type="NCBI Taxonomy" id="215591"/>
    <lineage>
        <taxon>Bacteria</taxon>
        <taxon>Pseudomonadati</taxon>
        <taxon>Spirochaetota</taxon>
        <taxon>Spirochaetia</taxon>
        <taxon>Spirochaetales</taxon>
        <taxon>Breznakiellaceae</taxon>
        <taxon>Gracilinema</taxon>
    </lineage>
</organism>
<dbReference type="SUPFAM" id="SSF49764">
    <property type="entry name" value="HSP20-like chaperones"/>
    <property type="match status" value="1"/>
</dbReference>
<dbReference type="AlphaFoldDB" id="A0A7C3I6S0"/>
<accession>A0A7C3I6S0</accession>
<dbReference type="Pfam" id="PF00011">
    <property type="entry name" value="HSP20"/>
    <property type="match status" value="1"/>
</dbReference>
<dbReference type="Gene3D" id="2.60.40.790">
    <property type="match status" value="1"/>
</dbReference>
<gene>
    <name evidence="4" type="ORF">ENS59_07395</name>
</gene>
<dbReference type="InterPro" id="IPR008978">
    <property type="entry name" value="HSP20-like_chaperone"/>
</dbReference>
<comment type="similarity">
    <text evidence="1 2">Belongs to the small heat shock protein (HSP20) family.</text>
</comment>
<dbReference type="EMBL" id="DSVL01000228">
    <property type="protein sequence ID" value="HFH29322.1"/>
    <property type="molecule type" value="Genomic_DNA"/>
</dbReference>
<evidence type="ECO:0000256" key="1">
    <source>
        <dbReference type="PROSITE-ProRule" id="PRU00285"/>
    </source>
</evidence>
<reference evidence="4" key="1">
    <citation type="journal article" date="2020" name="mSystems">
        <title>Genome- and Community-Level Interaction Insights into Carbon Utilization and Element Cycling Functions of Hydrothermarchaeota in Hydrothermal Sediment.</title>
        <authorList>
            <person name="Zhou Z."/>
            <person name="Liu Y."/>
            <person name="Xu W."/>
            <person name="Pan J."/>
            <person name="Luo Z.H."/>
            <person name="Li M."/>
        </authorList>
    </citation>
    <scope>NUCLEOTIDE SEQUENCE [LARGE SCALE GENOMIC DNA]</scope>
    <source>
        <strain evidence="4">SpSt-503</strain>
    </source>
</reference>
<evidence type="ECO:0000313" key="4">
    <source>
        <dbReference type="EMBL" id="HFH29322.1"/>
    </source>
</evidence>
<dbReference type="InterPro" id="IPR002068">
    <property type="entry name" value="A-crystallin/Hsp20_dom"/>
</dbReference>
<dbReference type="PROSITE" id="PS01031">
    <property type="entry name" value="SHSP"/>
    <property type="match status" value="1"/>
</dbReference>
<dbReference type="PANTHER" id="PTHR11527">
    <property type="entry name" value="HEAT-SHOCK PROTEIN 20 FAMILY MEMBER"/>
    <property type="match status" value="1"/>
</dbReference>
<proteinExistence type="inferred from homology"/>
<comment type="caution">
    <text evidence="4">The sequence shown here is derived from an EMBL/GenBank/DDBJ whole genome shotgun (WGS) entry which is preliminary data.</text>
</comment>
<protein>
    <submittedName>
        <fullName evidence="4">Hsp20/alpha crystallin family protein</fullName>
    </submittedName>
</protein>
<dbReference type="CDD" id="cd06471">
    <property type="entry name" value="ACD_LpsHSP_like"/>
    <property type="match status" value="1"/>
</dbReference>
<evidence type="ECO:0000256" key="2">
    <source>
        <dbReference type="RuleBase" id="RU003616"/>
    </source>
</evidence>
<name>A0A7C3I6S0_9SPIR</name>